<feature type="region of interest" description="Disordered" evidence="9">
    <location>
        <begin position="46"/>
        <end position="77"/>
    </location>
</feature>
<dbReference type="GO" id="GO:0008270">
    <property type="term" value="F:zinc ion binding"/>
    <property type="evidence" value="ECO:0007669"/>
    <property type="project" value="UniProtKB-KW"/>
</dbReference>
<feature type="compositionally biased region" description="Low complexity" evidence="9">
    <location>
        <begin position="213"/>
        <end position="236"/>
    </location>
</feature>
<evidence type="ECO:0000256" key="9">
    <source>
        <dbReference type="SAM" id="MobiDB-lite"/>
    </source>
</evidence>
<dbReference type="InterPro" id="IPR013087">
    <property type="entry name" value="Znf_C2H2_type"/>
</dbReference>
<evidence type="ECO:0000313" key="12">
    <source>
        <dbReference type="Proteomes" id="UP000002037"/>
    </source>
</evidence>
<organism evidence="11 12">
    <name type="scientific">Candida tropicalis (strain ATCC MYA-3404 / T1)</name>
    <name type="common">Yeast</name>
    <dbReference type="NCBI Taxonomy" id="294747"/>
    <lineage>
        <taxon>Eukaryota</taxon>
        <taxon>Fungi</taxon>
        <taxon>Dikarya</taxon>
        <taxon>Ascomycota</taxon>
        <taxon>Saccharomycotina</taxon>
        <taxon>Pichiomycetes</taxon>
        <taxon>Debaryomycetaceae</taxon>
        <taxon>Candida/Lodderomyces clade</taxon>
        <taxon>Candida</taxon>
    </lineage>
</organism>
<dbReference type="VEuPathDB" id="FungiDB:CTRG_04979"/>
<evidence type="ECO:0000256" key="1">
    <source>
        <dbReference type="ARBA" id="ARBA00004123"/>
    </source>
</evidence>
<dbReference type="PANTHER" id="PTHR23235:SF166">
    <property type="entry name" value="DENDRITIC ARBOR REDUCTION PROTEIN 1"/>
    <property type="match status" value="1"/>
</dbReference>
<evidence type="ECO:0000256" key="6">
    <source>
        <dbReference type="ARBA" id="ARBA00022833"/>
    </source>
</evidence>
<dbReference type="GO" id="GO:0000978">
    <property type="term" value="F:RNA polymerase II cis-regulatory region sequence-specific DNA binding"/>
    <property type="evidence" value="ECO:0007669"/>
    <property type="project" value="TreeGrafter"/>
</dbReference>
<dbReference type="AlphaFoldDB" id="C5MFY6"/>
<name>C5MFY6_CANTT</name>
<comment type="subcellular location">
    <subcellularLocation>
        <location evidence="1">Nucleus</location>
    </subcellularLocation>
</comment>
<feature type="compositionally biased region" description="Polar residues" evidence="9">
    <location>
        <begin position="21"/>
        <end position="34"/>
    </location>
</feature>
<dbReference type="GO" id="GO:0060258">
    <property type="term" value="P:negative regulation of filamentous growth"/>
    <property type="evidence" value="ECO:0007669"/>
    <property type="project" value="UniProtKB-ARBA"/>
</dbReference>
<dbReference type="SMART" id="SM00355">
    <property type="entry name" value="ZnF_C2H2"/>
    <property type="match status" value="2"/>
</dbReference>
<evidence type="ECO:0000313" key="11">
    <source>
        <dbReference type="EMBL" id="EER31249.1"/>
    </source>
</evidence>
<evidence type="ECO:0000256" key="3">
    <source>
        <dbReference type="ARBA" id="ARBA00022723"/>
    </source>
</evidence>
<keyword evidence="12" id="KW-1185">Reference proteome</keyword>
<proteinExistence type="predicted"/>
<dbReference type="KEGG" id="ctp:CTRG_04979"/>
<accession>C5MFY6</accession>
<dbReference type="FunFam" id="3.30.160.60:FF:001382">
    <property type="entry name" value="Transcriptional repressor"/>
    <property type="match status" value="1"/>
</dbReference>
<dbReference type="PROSITE" id="PS50157">
    <property type="entry name" value="ZINC_FINGER_C2H2_2"/>
    <property type="match status" value="2"/>
</dbReference>
<sequence length="345" mass="37476">MLYQPQITPIQSSKLLPAANTGASNGSKKSTSLPSFNELLTSIPLPTDFKSSANTTPKSTNLPSPSYSYYSSSSSSVPSSIPTIGSTIASATVTSATGSAPMQQHRLPTPPLYSTSQQVSPNLQHSQPSYQYYNYQPQQQVVMVGSTAGHVLPPPPPQQYQSQPIVRPSPIPITPTTTSFDINPKIRSSSTGDLSSHPNHSRASMLPSFTPVTTASINTSPISTTNTNTTTTTTSPKDPRRKHVCKVCSRSFTTSGHLARHNRIHTGERKHECPWPTCDARFARQDNCNQHYKTHTNGKNKRNRNHNNTNATTATVAGVQGNIPVISNHHLSHHHQHKYNGKSLV</sequence>
<dbReference type="eggNOG" id="KOG1721">
    <property type="taxonomic scope" value="Eukaryota"/>
</dbReference>
<feature type="compositionally biased region" description="Polar residues" evidence="9">
    <location>
        <begin position="186"/>
        <end position="202"/>
    </location>
</feature>
<evidence type="ECO:0000256" key="5">
    <source>
        <dbReference type="ARBA" id="ARBA00022771"/>
    </source>
</evidence>
<dbReference type="Proteomes" id="UP000002037">
    <property type="component" value="Unassembled WGS sequence"/>
</dbReference>
<feature type="region of interest" description="Disordered" evidence="9">
    <location>
        <begin position="13"/>
        <end position="34"/>
    </location>
</feature>
<dbReference type="GO" id="GO:0000122">
    <property type="term" value="P:negative regulation of transcription by RNA polymerase II"/>
    <property type="evidence" value="ECO:0007669"/>
    <property type="project" value="UniProtKB-ARBA"/>
</dbReference>
<dbReference type="RefSeq" id="XP_002550681.1">
    <property type="nucleotide sequence ID" value="XM_002550635.1"/>
</dbReference>
<feature type="domain" description="C2H2-type" evidence="10">
    <location>
        <begin position="243"/>
        <end position="270"/>
    </location>
</feature>
<dbReference type="STRING" id="294747.C5MFY6"/>
<dbReference type="SUPFAM" id="SSF57667">
    <property type="entry name" value="beta-beta-alpha zinc fingers"/>
    <property type="match status" value="1"/>
</dbReference>
<feature type="compositionally biased region" description="Polar residues" evidence="9">
    <location>
        <begin position="49"/>
        <end position="62"/>
    </location>
</feature>
<feature type="region of interest" description="Disordered" evidence="9">
    <location>
        <begin position="95"/>
        <end position="123"/>
    </location>
</feature>
<dbReference type="GO" id="GO:0000981">
    <property type="term" value="F:DNA-binding transcription factor activity, RNA polymerase II-specific"/>
    <property type="evidence" value="ECO:0007669"/>
    <property type="project" value="TreeGrafter"/>
</dbReference>
<keyword evidence="5 8" id="KW-0863">Zinc-finger</keyword>
<keyword evidence="7" id="KW-0539">Nucleus</keyword>
<dbReference type="OrthoDB" id="6365676at2759"/>
<dbReference type="HOGENOM" id="CLU_069169_0_0_1"/>
<feature type="compositionally biased region" description="Polar residues" evidence="9">
    <location>
        <begin position="112"/>
        <end position="123"/>
    </location>
</feature>
<dbReference type="Gene3D" id="3.30.160.60">
    <property type="entry name" value="Classic Zinc Finger"/>
    <property type="match status" value="2"/>
</dbReference>
<feature type="compositionally biased region" description="Low complexity" evidence="9">
    <location>
        <begin position="63"/>
        <end position="77"/>
    </location>
</feature>
<dbReference type="PROSITE" id="PS00028">
    <property type="entry name" value="ZINC_FINGER_C2H2_1"/>
    <property type="match status" value="2"/>
</dbReference>
<dbReference type="GO" id="GO:0005634">
    <property type="term" value="C:nucleus"/>
    <property type="evidence" value="ECO:0007669"/>
    <property type="project" value="UniProtKB-SubCell"/>
</dbReference>
<dbReference type="FunFam" id="3.30.160.60:FF:002160">
    <property type="entry name" value="Transcriptional regulator NRG1"/>
    <property type="match status" value="1"/>
</dbReference>
<keyword evidence="3" id="KW-0479">Metal-binding</keyword>
<feature type="domain" description="C2H2-type" evidence="10">
    <location>
        <begin position="271"/>
        <end position="300"/>
    </location>
</feature>
<dbReference type="GeneID" id="8299053"/>
<gene>
    <name evidence="11" type="ORF">CTRG_04979</name>
</gene>
<evidence type="ECO:0000256" key="2">
    <source>
        <dbReference type="ARBA" id="ARBA00022491"/>
    </source>
</evidence>
<feature type="region of interest" description="Disordered" evidence="9">
    <location>
        <begin position="176"/>
        <end position="242"/>
    </location>
</feature>
<evidence type="ECO:0000256" key="8">
    <source>
        <dbReference type="PROSITE-ProRule" id="PRU00042"/>
    </source>
</evidence>
<dbReference type="InterPro" id="IPR036236">
    <property type="entry name" value="Znf_C2H2_sf"/>
</dbReference>
<dbReference type="PANTHER" id="PTHR23235">
    <property type="entry name" value="KRUEPPEL-LIKE TRANSCRIPTION FACTOR"/>
    <property type="match status" value="1"/>
</dbReference>
<dbReference type="EMBL" id="GG692401">
    <property type="protein sequence ID" value="EER31249.1"/>
    <property type="molecule type" value="Genomic_DNA"/>
</dbReference>
<evidence type="ECO:0000256" key="7">
    <source>
        <dbReference type="ARBA" id="ARBA00023242"/>
    </source>
</evidence>
<evidence type="ECO:0000259" key="10">
    <source>
        <dbReference type="PROSITE" id="PS50157"/>
    </source>
</evidence>
<evidence type="ECO:0000256" key="4">
    <source>
        <dbReference type="ARBA" id="ARBA00022737"/>
    </source>
</evidence>
<keyword evidence="6" id="KW-0862">Zinc</keyword>
<protein>
    <recommendedName>
        <fullName evidence="10">C2H2-type domain-containing protein</fullName>
    </recommendedName>
</protein>
<keyword evidence="2" id="KW-0678">Repressor</keyword>
<reference evidence="11 12" key="1">
    <citation type="journal article" date="2009" name="Nature">
        <title>Evolution of pathogenicity and sexual reproduction in eight Candida genomes.</title>
        <authorList>
            <person name="Butler G."/>
            <person name="Rasmussen M.D."/>
            <person name="Lin M.F."/>
            <person name="Santos M.A."/>
            <person name="Sakthikumar S."/>
            <person name="Munro C.A."/>
            <person name="Rheinbay E."/>
            <person name="Grabherr M."/>
            <person name="Forche A."/>
            <person name="Reedy J.L."/>
            <person name="Agrafioti I."/>
            <person name="Arnaud M.B."/>
            <person name="Bates S."/>
            <person name="Brown A.J."/>
            <person name="Brunke S."/>
            <person name="Costanzo M.C."/>
            <person name="Fitzpatrick D.A."/>
            <person name="de Groot P.W."/>
            <person name="Harris D."/>
            <person name="Hoyer L.L."/>
            <person name="Hube B."/>
            <person name="Klis F.M."/>
            <person name="Kodira C."/>
            <person name="Lennard N."/>
            <person name="Logue M.E."/>
            <person name="Martin R."/>
            <person name="Neiman A.M."/>
            <person name="Nikolaou E."/>
            <person name="Quail M.A."/>
            <person name="Quinn J."/>
            <person name="Santos M.C."/>
            <person name="Schmitzberger F.F."/>
            <person name="Sherlock G."/>
            <person name="Shah P."/>
            <person name="Silverstein K.A."/>
            <person name="Skrzypek M.S."/>
            <person name="Soll D."/>
            <person name="Staggs R."/>
            <person name="Stansfield I."/>
            <person name="Stumpf M.P."/>
            <person name="Sudbery P.E."/>
            <person name="Srikantha T."/>
            <person name="Zeng Q."/>
            <person name="Berman J."/>
            <person name="Berriman M."/>
            <person name="Heitman J."/>
            <person name="Gow N.A."/>
            <person name="Lorenz M.C."/>
            <person name="Birren B.W."/>
            <person name="Kellis M."/>
            <person name="Cuomo C.A."/>
        </authorList>
    </citation>
    <scope>NUCLEOTIDE SEQUENCE [LARGE SCALE GENOMIC DNA]</scope>
    <source>
        <strain evidence="12">ATCC MYA-3404 / T1</strain>
    </source>
</reference>
<keyword evidence="4" id="KW-0677">Repeat</keyword>